<gene>
    <name evidence="2" type="ORF">SAMN02745196_03099</name>
</gene>
<evidence type="ECO:0000313" key="2">
    <source>
        <dbReference type="EMBL" id="SHI13304.1"/>
    </source>
</evidence>
<proteinExistence type="predicted"/>
<feature type="chain" id="PRO_5039727146" description="Lipoprotein" evidence="1">
    <location>
        <begin position="22"/>
        <end position="369"/>
    </location>
</feature>
<sequence>MKKIKLIILAIASLMTLTACFPTGENVKSEQLETLSTKELPRYIRLDGYENLVVDAKVVADIEQKWYEYKASIKKWDIDEVKEVLAPDKVIKERVEDVNLKSYTFDDSFCLYLDEVSIRFVNQELSNRYYDKYIRKYSSFVADDLENDFPKENLDNVNKEEAITLVRNKIKDLGIEVKEEPLVIAMDVDNLTKLTDYNEDIPESKKQLHKWEKDDEAYAIIFYGLQGGNKVTSEGYMTNPDYATGTRIKSLVSKDGLISLSISDVYEIKEKSELSKEICSPNHVVDVIKDKYKDVILTDPVEVSEIKLEYLPKAINLKENSYSLSPFWVCNISKTEEYTKEGKTDKVISNFKIFIDAISGNEFSIGGMI</sequence>
<reference evidence="2 3" key="1">
    <citation type="submission" date="2016-11" db="EMBL/GenBank/DDBJ databases">
        <authorList>
            <person name="Jaros S."/>
            <person name="Januszkiewicz K."/>
            <person name="Wedrychowicz H."/>
        </authorList>
    </citation>
    <scope>NUCLEOTIDE SEQUENCE [LARGE SCALE GENOMIC DNA]</scope>
    <source>
        <strain evidence="2 3">DSM 3089</strain>
    </source>
</reference>
<protein>
    <recommendedName>
        <fullName evidence="4">Lipoprotein</fullName>
    </recommendedName>
</protein>
<evidence type="ECO:0008006" key="4">
    <source>
        <dbReference type="Google" id="ProtNLM"/>
    </source>
</evidence>
<organism evidence="2 3">
    <name type="scientific">Clostridium collagenovorans DSM 3089</name>
    <dbReference type="NCBI Taxonomy" id="1121306"/>
    <lineage>
        <taxon>Bacteria</taxon>
        <taxon>Bacillati</taxon>
        <taxon>Bacillota</taxon>
        <taxon>Clostridia</taxon>
        <taxon>Eubacteriales</taxon>
        <taxon>Clostridiaceae</taxon>
        <taxon>Clostridium</taxon>
    </lineage>
</organism>
<dbReference type="PROSITE" id="PS51257">
    <property type="entry name" value="PROKAR_LIPOPROTEIN"/>
    <property type="match status" value="1"/>
</dbReference>
<evidence type="ECO:0000256" key="1">
    <source>
        <dbReference type="SAM" id="SignalP"/>
    </source>
</evidence>
<dbReference type="AlphaFoldDB" id="A0A1M5YN99"/>
<dbReference type="Proteomes" id="UP000184526">
    <property type="component" value="Unassembled WGS sequence"/>
</dbReference>
<dbReference type="RefSeq" id="WP_072832873.1">
    <property type="nucleotide sequence ID" value="NZ_FQXP01000021.1"/>
</dbReference>
<dbReference type="EMBL" id="FQXP01000021">
    <property type="protein sequence ID" value="SHI13304.1"/>
    <property type="molecule type" value="Genomic_DNA"/>
</dbReference>
<dbReference type="STRING" id="1121306.SAMN02745196_03099"/>
<dbReference type="OrthoDB" id="2865488at2"/>
<feature type="signal peptide" evidence="1">
    <location>
        <begin position="1"/>
        <end position="21"/>
    </location>
</feature>
<accession>A0A1M5YN99</accession>
<name>A0A1M5YN99_9CLOT</name>
<keyword evidence="3" id="KW-1185">Reference proteome</keyword>
<keyword evidence="1" id="KW-0732">Signal</keyword>
<evidence type="ECO:0000313" key="3">
    <source>
        <dbReference type="Proteomes" id="UP000184526"/>
    </source>
</evidence>